<keyword evidence="1" id="KW-0812">Transmembrane</keyword>
<dbReference type="EMBL" id="JOPJ01000002">
    <property type="protein sequence ID" value="OUJ13836.1"/>
    <property type="molecule type" value="Genomic_DNA"/>
</dbReference>
<name>A0A252BY89_9PROT</name>
<protein>
    <submittedName>
        <fullName evidence="2">Uncharacterized protein</fullName>
    </submittedName>
</protein>
<feature type="transmembrane region" description="Helical" evidence="1">
    <location>
        <begin position="80"/>
        <end position="99"/>
    </location>
</feature>
<keyword evidence="3" id="KW-1185">Reference proteome</keyword>
<gene>
    <name evidence="2" type="ORF">HK26_04135</name>
</gene>
<comment type="caution">
    <text evidence="2">The sequence shown here is derived from an EMBL/GenBank/DDBJ whole genome shotgun (WGS) entry which is preliminary data.</text>
</comment>
<evidence type="ECO:0000313" key="2">
    <source>
        <dbReference type="EMBL" id="OUJ13836.1"/>
    </source>
</evidence>
<dbReference type="STRING" id="1236501.GCA_000613865_00788"/>
<dbReference type="Proteomes" id="UP000194931">
    <property type="component" value="Unassembled WGS sequence"/>
</dbReference>
<keyword evidence="1" id="KW-1133">Transmembrane helix</keyword>
<evidence type="ECO:0000313" key="3">
    <source>
        <dbReference type="Proteomes" id="UP000194931"/>
    </source>
</evidence>
<feature type="transmembrane region" description="Helical" evidence="1">
    <location>
        <begin position="49"/>
        <end position="68"/>
    </location>
</feature>
<accession>A0A252BY89</accession>
<proteinExistence type="predicted"/>
<evidence type="ECO:0000256" key="1">
    <source>
        <dbReference type="SAM" id="Phobius"/>
    </source>
</evidence>
<dbReference type="AlphaFoldDB" id="A0A252BY89"/>
<keyword evidence="1" id="KW-0472">Membrane</keyword>
<sequence>MGFKISLPALEKQNSGDGIMRSTHPQKPITQQWDYIATSWALAALYNPFVQLAIGAVFWTAMIAYVCLSQSAPAVTADLLNVLFSALNVGADLIGFPRLPYLEG</sequence>
<organism evidence="2 3">
    <name type="scientific">Acetobacter okinawensis</name>
    <dbReference type="NCBI Taxonomy" id="1076594"/>
    <lineage>
        <taxon>Bacteria</taxon>
        <taxon>Pseudomonadati</taxon>
        <taxon>Pseudomonadota</taxon>
        <taxon>Alphaproteobacteria</taxon>
        <taxon>Acetobacterales</taxon>
        <taxon>Acetobacteraceae</taxon>
        <taxon>Acetobacter</taxon>
    </lineage>
</organism>
<reference evidence="3" key="1">
    <citation type="submission" date="2014-06" db="EMBL/GenBank/DDBJ databases">
        <authorList>
            <person name="Winans N.J."/>
            <person name="Newell P.D."/>
            <person name="Douglas A.E."/>
        </authorList>
    </citation>
    <scope>NUCLEOTIDE SEQUENCE [LARGE SCALE GENOMIC DNA]</scope>
</reference>